<dbReference type="AlphaFoldDB" id="A0A182WCP5"/>
<dbReference type="InterPro" id="IPR036910">
    <property type="entry name" value="HMG_box_dom_sf"/>
</dbReference>
<evidence type="ECO:0000256" key="2">
    <source>
        <dbReference type="ARBA" id="ARBA00023242"/>
    </source>
</evidence>
<proteinExistence type="predicted"/>
<dbReference type="GO" id="GO:0010468">
    <property type="term" value="P:regulation of gene expression"/>
    <property type="evidence" value="ECO:0007669"/>
    <property type="project" value="TreeGrafter"/>
</dbReference>
<feature type="compositionally biased region" description="Basic and acidic residues" evidence="5">
    <location>
        <begin position="1"/>
        <end position="13"/>
    </location>
</feature>
<accession>A0A182WCP5</accession>
<keyword evidence="1 3" id="KW-0238">DNA-binding</keyword>
<name>A0A182WCP5_9DIPT</name>
<dbReference type="PANTHER" id="PTHR46040:SF3">
    <property type="entry name" value="HIGH MOBILITY GROUP PROTEIN 2"/>
    <property type="match status" value="1"/>
</dbReference>
<feature type="domain" description="HMG box" evidence="6">
    <location>
        <begin position="78"/>
        <end position="146"/>
    </location>
</feature>
<reference evidence="7" key="2">
    <citation type="submission" date="2020-05" db="UniProtKB">
        <authorList>
            <consortium name="EnsemblMetazoa"/>
        </authorList>
    </citation>
    <scope>IDENTIFICATION</scope>
    <source>
        <strain evidence="7">MINIMUS1</strain>
    </source>
</reference>
<dbReference type="InterPro" id="IPR051965">
    <property type="entry name" value="ChromReg_NeuronalGeneExpr"/>
</dbReference>
<dbReference type="STRING" id="112268.A0A182WCP5"/>
<dbReference type="GO" id="GO:0005634">
    <property type="term" value="C:nucleus"/>
    <property type="evidence" value="ECO:0007669"/>
    <property type="project" value="UniProtKB-UniRule"/>
</dbReference>
<dbReference type="SMART" id="SM00398">
    <property type="entry name" value="HMG"/>
    <property type="match status" value="1"/>
</dbReference>
<feature type="coiled-coil region" evidence="4">
    <location>
        <begin position="128"/>
        <end position="155"/>
    </location>
</feature>
<evidence type="ECO:0000313" key="7">
    <source>
        <dbReference type="EnsemblMetazoa" id="AMIN008132-PA"/>
    </source>
</evidence>
<dbReference type="Proteomes" id="UP000075920">
    <property type="component" value="Unassembled WGS sequence"/>
</dbReference>
<protein>
    <recommendedName>
        <fullName evidence="6">HMG box domain-containing protein</fullName>
    </recommendedName>
</protein>
<dbReference type="GO" id="GO:0003677">
    <property type="term" value="F:DNA binding"/>
    <property type="evidence" value="ECO:0007669"/>
    <property type="project" value="UniProtKB-UniRule"/>
</dbReference>
<keyword evidence="4" id="KW-0175">Coiled coil</keyword>
<dbReference type="Pfam" id="PF00505">
    <property type="entry name" value="HMG_box"/>
    <property type="match status" value="1"/>
</dbReference>
<feature type="DNA-binding region" description="HMG box" evidence="3">
    <location>
        <begin position="78"/>
        <end position="146"/>
    </location>
</feature>
<feature type="coiled-coil region" evidence="4">
    <location>
        <begin position="228"/>
        <end position="255"/>
    </location>
</feature>
<evidence type="ECO:0000313" key="8">
    <source>
        <dbReference type="Proteomes" id="UP000075920"/>
    </source>
</evidence>
<evidence type="ECO:0000256" key="1">
    <source>
        <dbReference type="ARBA" id="ARBA00023125"/>
    </source>
</evidence>
<dbReference type="EnsemblMetazoa" id="AMIN008132-RA">
    <property type="protein sequence ID" value="AMIN008132-PA"/>
    <property type="gene ID" value="AMIN008132"/>
</dbReference>
<dbReference type="SUPFAM" id="SSF47095">
    <property type="entry name" value="HMG-box"/>
    <property type="match status" value="1"/>
</dbReference>
<feature type="region of interest" description="Disordered" evidence="5">
    <location>
        <begin position="1"/>
        <end position="84"/>
    </location>
</feature>
<keyword evidence="2 3" id="KW-0539">Nucleus</keyword>
<evidence type="ECO:0000259" key="6">
    <source>
        <dbReference type="PROSITE" id="PS50118"/>
    </source>
</evidence>
<dbReference type="VEuPathDB" id="VectorBase:AMIN008132"/>
<organism evidence="7 8">
    <name type="scientific">Anopheles minimus</name>
    <dbReference type="NCBI Taxonomy" id="112268"/>
    <lineage>
        <taxon>Eukaryota</taxon>
        <taxon>Metazoa</taxon>
        <taxon>Ecdysozoa</taxon>
        <taxon>Arthropoda</taxon>
        <taxon>Hexapoda</taxon>
        <taxon>Insecta</taxon>
        <taxon>Pterygota</taxon>
        <taxon>Neoptera</taxon>
        <taxon>Endopterygota</taxon>
        <taxon>Diptera</taxon>
        <taxon>Nematocera</taxon>
        <taxon>Culicoidea</taxon>
        <taxon>Culicidae</taxon>
        <taxon>Anophelinae</taxon>
        <taxon>Anopheles</taxon>
    </lineage>
</organism>
<reference evidence="8" key="1">
    <citation type="submission" date="2013-03" db="EMBL/GenBank/DDBJ databases">
        <title>The Genome Sequence of Anopheles minimus MINIMUS1.</title>
        <authorList>
            <consortium name="The Broad Institute Genomics Platform"/>
            <person name="Neafsey D.E."/>
            <person name="Walton C."/>
            <person name="Walker B."/>
            <person name="Young S.K."/>
            <person name="Zeng Q."/>
            <person name="Gargeya S."/>
            <person name="Fitzgerald M."/>
            <person name="Haas B."/>
            <person name="Abouelleil A."/>
            <person name="Allen A.W."/>
            <person name="Alvarado L."/>
            <person name="Arachchi H.M."/>
            <person name="Berlin A.M."/>
            <person name="Chapman S.B."/>
            <person name="Gainer-Dewar J."/>
            <person name="Goldberg J."/>
            <person name="Griggs A."/>
            <person name="Gujja S."/>
            <person name="Hansen M."/>
            <person name="Howarth C."/>
            <person name="Imamovic A."/>
            <person name="Ireland A."/>
            <person name="Larimer J."/>
            <person name="McCowan C."/>
            <person name="Murphy C."/>
            <person name="Pearson M."/>
            <person name="Poon T.W."/>
            <person name="Priest M."/>
            <person name="Roberts A."/>
            <person name="Saif S."/>
            <person name="Shea T."/>
            <person name="Sisk P."/>
            <person name="Sykes S."/>
            <person name="Wortman J."/>
            <person name="Nusbaum C."/>
            <person name="Birren B."/>
        </authorList>
    </citation>
    <scope>NUCLEOTIDE SEQUENCE [LARGE SCALE GENOMIC DNA]</scope>
    <source>
        <strain evidence="8">MINIMUS1</strain>
    </source>
</reference>
<evidence type="ECO:0000256" key="5">
    <source>
        <dbReference type="SAM" id="MobiDB-lite"/>
    </source>
</evidence>
<evidence type="ECO:0000256" key="4">
    <source>
        <dbReference type="SAM" id="Coils"/>
    </source>
</evidence>
<dbReference type="Gene3D" id="1.10.30.10">
    <property type="entry name" value="High mobility group box domain"/>
    <property type="match status" value="1"/>
</dbReference>
<dbReference type="PANTHER" id="PTHR46040">
    <property type="entry name" value="HIGH MOBILITY GROUP PROTEIN 2"/>
    <property type="match status" value="1"/>
</dbReference>
<dbReference type="InterPro" id="IPR009071">
    <property type="entry name" value="HMG_box_dom"/>
</dbReference>
<evidence type="ECO:0000256" key="3">
    <source>
        <dbReference type="PROSITE-ProRule" id="PRU00267"/>
    </source>
</evidence>
<keyword evidence="8" id="KW-1185">Reference proteome</keyword>
<sequence length="328" mass="36728">MDKEKPEESDNKPTPEGADETTKEAPPPAEAVKNEEKAPDPGNAVPSGSGTKVPTAKQLPPKTTKKKRQKPPKDANAPKHPLTGYVRYMNENREGVRQKHPNLTSIEITKIMAEEWSKLPEDRKKPYLEAAEVDKERYNKEISEYKLNNEAKAKALQNVAQPAKKEVPEPKVAISSIPYVNGKVEPKVSRQGDYDIPIFTEDFLDHNKVVDSELRTLRKSNIDYEQQNSVLEKHVENMENGIQKLDSETSSLEARNAVLESYLLKLRTTLATALQGLPLSSECSGATVDNIDQYLENLHQMADSSTQGHTLNKAKDIIRKLDLQNLTL</sequence>
<dbReference type="CDD" id="cd21980">
    <property type="entry name" value="HMG-box_HMG20"/>
    <property type="match status" value="1"/>
</dbReference>
<dbReference type="PROSITE" id="PS50118">
    <property type="entry name" value="HMG_BOX_2"/>
    <property type="match status" value="1"/>
</dbReference>